<keyword evidence="3" id="KW-1185">Reference proteome</keyword>
<dbReference type="AlphaFoldDB" id="A0A5J4NXL8"/>
<sequence>PRQHQLLGRSTTPFPFPGPPPMGILGAPAPSLNNPSSQTHSFSHAGSTSWRRPSFSSARKRARQDEAANRVMSSLDAKSVSTATAPGRQPTSLVWLLNLSKRIRSAAIAAATNVLVRLTPEQWQQIYAASFSCNLSDGQRLLQLASEVLLTAPVHLCCSAPELEDLSVIVNRSVTSFTNWPTALALFFPILDELEAGWNARLGHGCQVEMKPVHHSHIHQLLSDRFLPRIWALVERNSSKPSAILSLSSLLWLITREQGLIRSHSVQPRLLTALRSHLVPMLKLMCADPNSKSFNLLLTLLEFASAVCIRSSASPTRLAKSTTGSVRLGPVRSQTVTLGSGERSSLSHLTPRLSVSISRYSTQLIAKLISRLSVINNSPPDVIIDHVRSIRRVENLLIAMSVQRPLVRFTALRCLSDWDTIRTLWNLNTIALTSYPMLRTVNSRSFDWARLVTSPSFLPDDLFKPGLGNQRSQNGNLLLTNPPPVDAVDNLSRGQFLRPNRGELRNRPPGVSGNASGVSSGLIHAERSVHGELSPKHSLITHAEWQPVLFHWVDLMKRLVNDATANPFRFAVCWTLCSLEATRENAYLLGAHVQSVLLPHGMHIPQASVTHLPNPLALVFPPTGVGLERVLGLLHGFVPEVKAMGANQIRLNPCATDRASELAQLWNMVLQQPLITECQLLEKQQRSTSPVLVSEHNSSDSSQFVSETSSSDPFTRSICTQRPLLPHCKLLLGLLMGLEATWAGPQAPRISIPDAITYLTANEGRHAQGVFPVPWSMDVCVAQARRMAVDYAQRRVDCRSALFRLTKELLTLIGKLCCAQDYSSIASRIDVCPLPLPESFHFPFDRLLYCLTPRELAILLSDVRRNLRLRIAFDLLRQNHPDRPLALSDLAASPPPAPAFVTPGLLLALLQSHLVEPGVAELVGPLLRAMSMSQANARPGLSVESVTISANDNDETLVEEVDVDGELMVVVNK</sequence>
<feature type="region of interest" description="Disordered" evidence="1">
    <location>
        <begin position="1"/>
        <end position="86"/>
    </location>
</feature>
<gene>
    <name evidence="2" type="ORF">DEA37_0003932</name>
</gene>
<evidence type="ECO:0000313" key="2">
    <source>
        <dbReference type="EMBL" id="KAA3680274.1"/>
    </source>
</evidence>
<dbReference type="EMBL" id="QNGE01000484">
    <property type="protein sequence ID" value="KAA3680274.1"/>
    <property type="molecule type" value="Genomic_DNA"/>
</dbReference>
<accession>A0A5J4NXL8</accession>
<comment type="caution">
    <text evidence="2">The sequence shown here is derived from an EMBL/GenBank/DDBJ whole genome shotgun (WGS) entry which is preliminary data.</text>
</comment>
<evidence type="ECO:0000313" key="3">
    <source>
        <dbReference type="Proteomes" id="UP000324629"/>
    </source>
</evidence>
<feature type="region of interest" description="Disordered" evidence="1">
    <location>
        <begin position="498"/>
        <end position="517"/>
    </location>
</feature>
<feature type="non-terminal residue" evidence="2">
    <location>
        <position position="1"/>
    </location>
</feature>
<feature type="compositionally biased region" description="Polar residues" evidence="1">
    <location>
        <begin position="31"/>
        <end position="57"/>
    </location>
</feature>
<feature type="region of interest" description="Disordered" evidence="1">
    <location>
        <begin position="691"/>
        <end position="710"/>
    </location>
</feature>
<name>A0A5J4NXL8_9TREM</name>
<reference evidence="2 3" key="1">
    <citation type="journal article" date="2019" name="Gigascience">
        <title>Whole-genome sequence of the oriental lung fluke Paragonimus westermani.</title>
        <authorList>
            <person name="Oey H."/>
            <person name="Zakrzewski M."/>
            <person name="Narain K."/>
            <person name="Devi K.R."/>
            <person name="Agatsuma T."/>
            <person name="Nawaratna S."/>
            <person name="Gobert G.N."/>
            <person name="Jones M.K."/>
            <person name="Ragan M.A."/>
            <person name="McManus D.P."/>
            <person name="Krause L."/>
        </authorList>
    </citation>
    <scope>NUCLEOTIDE SEQUENCE [LARGE SCALE GENOMIC DNA]</scope>
    <source>
        <strain evidence="2 3">IND2009</strain>
    </source>
</reference>
<evidence type="ECO:0000256" key="1">
    <source>
        <dbReference type="SAM" id="MobiDB-lite"/>
    </source>
</evidence>
<protein>
    <submittedName>
        <fullName evidence="2">Uncharacterized protein</fullName>
    </submittedName>
</protein>
<proteinExistence type="predicted"/>
<dbReference type="Proteomes" id="UP000324629">
    <property type="component" value="Unassembled WGS sequence"/>
</dbReference>
<organism evidence="2 3">
    <name type="scientific">Paragonimus westermani</name>
    <dbReference type="NCBI Taxonomy" id="34504"/>
    <lineage>
        <taxon>Eukaryota</taxon>
        <taxon>Metazoa</taxon>
        <taxon>Spiralia</taxon>
        <taxon>Lophotrochozoa</taxon>
        <taxon>Platyhelminthes</taxon>
        <taxon>Trematoda</taxon>
        <taxon>Digenea</taxon>
        <taxon>Plagiorchiida</taxon>
        <taxon>Troglotremata</taxon>
        <taxon>Troglotrematidae</taxon>
        <taxon>Paragonimus</taxon>
    </lineage>
</organism>